<dbReference type="CDD" id="cd00054">
    <property type="entry name" value="EGF_CA"/>
    <property type="match status" value="3"/>
</dbReference>
<evidence type="ECO:0000256" key="7">
    <source>
        <dbReference type="SAM" id="SignalP"/>
    </source>
</evidence>
<dbReference type="SUPFAM" id="SSF57184">
    <property type="entry name" value="Growth factor receptor domain"/>
    <property type="match status" value="3"/>
</dbReference>
<feature type="domain" description="CUB" evidence="8">
    <location>
        <begin position="164"/>
        <end position="279"/>
    </location>
</feature>
<dbReference type="FunFam" id="2.10.25.10:FF:000037">
    <property type="entry name" value="Signal peptide, CUB domain and EGF-like domain-containing 2"/>
    <property type="match status" value="1"/>
</dbReference>
<dbReference type="InterPro" id="IPR050751">
    <property type="entry name" value="ECM_structural_protein"/>
</dbReference>
<dbReference type="Gene3D" id="2.60.120.290">
    <property type="entry name" value="Spermadhesin, CUB domain"/>
    <property type="match status" value="2"/>
</dbReference>
<evidence type="ECO:0000313" key="11">
    <source>
        <dbReference type="Proteomes" id="UP001163046"/>
    </source>
</evidence>
<dbReference type="PROSITE" id="PS01186">
    <property type="entry name" value="EGF_2"/>
    <property type="match status" value="7"/>
</dbReference>
<dbReference type="SMART" id="SM00042">
    <property type="entry name" value="CUB"/>
    <property type="match status" value="2"/>
</dbReference>
<evidence type="ECO:0000256" key="2">
    <source>
        <dbReference type="ARBA" id="ARBA00022729"/>
    </source>
</evidence>
<dbReference type="CDD" id="cd00041">
    <property type="entry name" value="CUB"/>
    <property type="match status" value="2"/>
</dbReference>
<evidence type="ECO:0000256" key="4">
    <source>
        <dbReference type="ARBA" id="ARBA00023157"/>
    </source>
</evidence>
<keyword evidence="2 7" id="KW-0732">Signal</keyword>
<keyword evidence="11" id="KW-1185">Reference proteome</keyword>
<keyword evidence="5" id="KW-0325">Glycoprotein</keyword>
<comment type="caution">
    <text evidence="6">Lacks conserved residue(s) required for the propagation of feature annotation.</text>
</comment>
<dbReference type="Pfam" id="PF14670">
    <property type="entry name" value="FXa_inhibition"/>
    <property type="match status" value="3"/>
</dbReference>
<feature type="domain" description="EGF-like" evidence="9">
    <location>
        <begin position="685"/>
        <end position="723"/>
    </location>
</feature>
<dbReference type="FunFam" id="2.60.120.290:FF:000013">
    <property type="entry name" value="Membrane frizzled-related protein"/>
    <property type="match status" value="2"/>
</dbReference>
<dbReference type="InterPro" id="IPR001881">
    <property type="entry name" value="EGF-like_Ca-bd_dom"/>
</dbReference>
<evidence type="ECO:0000259" key="9">
    <source>
        <dbReference type="PROSITE" id="PS50026"/>
    </source>
</evidence>
<dbReference type="PANTHER" id="PTHR24034:SF202">
    <property type="entry name" value="HEMICENTIN 2"/>
    <property type="match status" value="1"/>
</dbReference>
<dbReference type="GO" id="GO:0005509">
    <property type="term" value="F:calcium ion binding"/>
    <property type="evidence" value="ECO:0007669"/>
    <property type="project" value="InterPro"/>
</dbReference>
<dbReference type="FunFam" id="2.10.25.10:FF:000038">
    <property type="entry name" value="Fibrillin 2"/>
    <property type="match status" value="1"/>
</dbReference>
<dbReference type="Gene3D" id="2.10.25.10">
    <property type="entry name" value="Laminin"/>
    <property type="match status" value="13"/>
</dbReference>
<dbReference type="PANTHER" id="PTHR24034">
    <property type="entry name" value="EGF-LIKE DOMAIN-CONTAINING PROTEIN"/>
    <property type="match status" value="1"/>
</dbReference>
<evidence type="ECO:0000256" key="6">
    <source>
        <dbReference type="PROSITE-ProRule" id="PRU00076"/>
    </source>
</evidence>
<dbReference type="GO" id="GO:0071944">
    <property type="term" value="C:cell periphery"/>
    <property type="evidence" value="ECO:0007669"/>
    <property type="project" value="UniProtKB-ARBA"/>
</dbReference>
<evidence type="ECO:0000256" key="3">
    <source>
        <dbReference type="ARBA" id="ARBA00022737"/>
    </source>
</evidence>
<dbReference type="FunFam" id="2.10.25.10:FF:000005">
    <property type="entry name" value="Fibrillin 2"/>
    <property type="match status" value="1"/>
</dbReference>
<name>A0A9X0A3T5_9CNID</name>
<dbReference type="FunFam" id="2.10.25.10:FF:000240">
    <property type="entry name" value="Vitamin K-dependent protein S"/>
    <property type="match status" value="2"/>
</dbReference>
<dbReference type="AlphaFoldDB" id="A0A9X0A3T5"/>
<dbReference type="SUPFAM" id="SSF49854">
    <property type="entry name" value="Spermadhesin, CUB domain"/>
    <property type="match status" value="2"/>
</dbReference>
<feature type="domain" description="CUB" evidence="8">
    <location>
        <begin position="49"/>
        <end position="162"/>
    </location>
</feature>
<evidence type="ECO:0000259" key="8">
    <source>
        <dbReference type="PROSITE" id="PS01180"/>
    </source>
</evidence>
<keyword evidence="1 6" id="KW-0245">EGF-like domain</keyword>
<organism evidence="10 11">
    <name type="scientific">Desmophyllum pertusum</name>
    <dbReference type="NCBI Taxonomy" id="174260"/>
    <lineage>
        <taxon>Eukaryota</taxon>
        <taxon>Metazoa</taxon>
        <taxon>Cnidaria</taxon>
        <taxon>Anthozoa</taxon>
        <taxon>Hexacorallia</taxon>
        <taxon>Scleractinia</taxon>
        <taxon>Caryophylliina</taxon>
        <taxon>Caryophylliidae</taxon>
        <taxon>Desmophyllum</taxon>
    </lineage>
</organism>
<dbReference type="InterPro" id="IPR026823">
    <property type="entry name" value="cEGF"/>
</dbReference>
<dbReference type="SMART" id="SM00181">
    <property type="entry name" value="EGF"/>
    <property type="match status" value="12"/>
</dbReference>
<dbReference type="PROSITE" id="PS01180">
    <property type="entry name" value="CUB"/>
    <property type="match status" value="2"/>
</dbReference>
<dbReference type="OrthoDB" id="4405280at2759"/>
<dbReference type="Proteomes" id="UP001163046">
    <property type="component" value="Unassembled WGS sequence"/>
</dbReference>
<dbReference type="PROSITE" id="PS00010">
    <property type="entry name" value="ASX_HYDROXYL"/>
    <property type="match status" value="4"/>
</dbReference>
<accession>A0A9X0A3T5</accession>
<keyword evidence="4" id="KW-1015">Disulfide bond</keyword>
<keyword evidence="3" id="KW-0677">Repeat</keyword>
<dbReference type="SUPFAM" id="SSF57196">
    <property type="entry name" value="EGF/Laminin"/>
    <property type="match status" value="1"/>
</dbReference>
<proteinExistence type="predicted"/>
<dbReference type="Pfam" id="PF12662">
    <property type="entry name" value="cEGF"/>
    <property type="match status" value="2"/>
</dbReference>
<gene>
    <name evidence="10" type="ORF">OS493_008187</name>
</gene>
<dbReference type="Pfam" id="PF00431">
    <property type="entry name" value="CUB"/>
    <property type="match status" value="2"/>
</dbReference>
<feature type="chain" id="PRO_5040911585" evidence="7">
    <location>
        <begin position="22"/>
        <end position="817"/>
    </location>
</feature>
<evidence type="ECO:0000313" key="10">
    <source>
        <dbReference type="EMBL" id="KAJ7392946.1"/>
    </source>
</evidence>
<dbReference type="EMBL" id="MU825399">
    <property type="protein sequence ID" value="KAJ7392946.1"/>
    <property type="molecule type" value="Genomic_DNA"/>
</dbReference>
<dbReference type="PROSITE" id="PS01187">
    <property type="entry name" value="EGF_CA"/>
    <property type="match status" value="3"/>
</dbReference>
<evidence type="ECO:0000256" key="5">
    <source>
        <dbReference type="ARBA" id="ARBA00023180"/>
    </source>
</evidence>
<evidence type="ECO:0000256" key="1">
    <source>
        <dbReference type="ARBA" id="ARBA00022536"/>
    </source>
</evidence>
<protein>
    <submittedName>
        <fullName evidence="10">Uncharacterized protein</fullName>
    </submittedName>
</protein>
<dbReference type="InterPro" id="IPR000859">
    <property type="entry name" value="CUB_dom"/>
</dbReference>
<feature type="signal peptide" evidence="7">
    <location>
        <begin position="1"/>
        <end position="21"/>
    </location>
</feature>
<comment type="caution">
    <text evidence="10">The sequence shown here is derived from an EMBL/GenBank/DDBJ whole genome shotgun (WGS) entry which is preliminary data.</text>
</comment>
<feature type="domain" description="EGF-like" evidence="9">
    <location>
        <begin position="406"/>
        <end position="448"/>
    </location>
</feature>
<dbReference type="InterPro" id="IPR009030">
    <property type="entry name" value="Growth_fac_rcpt_cys_sf"/>
</dbReference>
<reference evidence="10" key="1">
    <citation type="submission" date="2023-01" db="EMBL/GenBank/DDBJ databases">
        <title>Genome assembly of the deep-sea coral Lophelia pertusa.</title>
        <authorList>
            <person name="Herrera S."/>
            <person name="Cordes E."/>
        </authorList>
    </citation>
    <scope>NUCLEOTIDE SEQUENCE</scope>
    <source>
        <strain evidence="10">USNM1676648</strain>
        <tissue evidence="10">Polyp</tissue>
    </source>
</reference>
<dbReference type="FunFam" id="2.10.25.10:FF:000010">
    <property type="entry name" value="Pro-epidermal growth factor"/>
    <property type="match status" value="1"/>
</dbReference>
<dbReference type="InterPro" id="IPR000152">
    <property type="entry name" value="EGF-type_Asp/Asn_hydroxyl_site"/>
</dbReference>
<dbReference type="InterPro" id="IPR018097">
    <property type="entry name" value="EGF_Ca-bd_CS"/>
</dbReference>
<sequence>MAASLLYMFFLSLILVSSVFSLGFRSSKRVPRSQIPSRIQRQRSNDVQCGGDLTADSGVIKSPRYPVRYPDEVNCEWKIVVDDGSRITLTFVDFEVEPSNNCEYDSLEVYNGQTQESANQVAKLCGNQLPDPIVSRGPQLFLRFHSDFSVGMKGFKLQFTKSGCSRTFEGESGEIKSPNHPDSHPVSLDCSYLICVPRGKLVSLRFTHFDLEPSENSTGCVYDYIEIFDGKRTDDPNLGRYCGGNMPAQIRSSSNELLVKFISDQSIAHSGFAASYTAESTAVVNPCTVNNGGCSDICSRTNDGRVCLCKPGFSLDFDGVTCKDFNECIINNGGCLDVCVNTDGGFQCKCRDGYVIDTDNKTCINENECASGSHNCEQMCRDTEGSYYCECHKGYRIGVDRITCQDVDECRLPKSFHHCQHACINTPGSYYCTCNKGFRLSANGKICRDEDECLMGGTKCEQQCVNIPGSFYCDCYRGYHLDDRLPHKCVDTDECLEGRPDCHTCFNLKEVFVICVNTEGAYLCECSPGYNATDPESLNCEDIDECAKNNGKGDCDYACANSAGSFRCSCAKCVNKQGSHSCSCFDGYVNSGPNGTDVICIDIDECFDEIHECDSLANCHNTPGNYSCQCPDGYTSQWKDCVDNDECIQPEVHQCEQVCNNTPGSFHCRCREGFSINGDNKTCSDIDECKLNKCEKGCVNTVGSYQCLCPPGYQLASDGHHCEDVDECLDSNGGCDQRCVNENGSYSCACRHGFKLLRDGSTCRDIDECLLNTACCNQDCVNTEGSYNCTCYQGYTANSNCTCIDFNECQTDKMEAV</sequence>
<dbReference type="FunFam" id="2.10.25.10:FF:000003">
    <property type="entry name" value="fibrillin-1 isoform X1"/>
    <property type="match status" value="1"/>
</dbReference>
<dbReference type="InterPro" id="IPR000742">
    <property type="entry name" value="EGF"/>
</dbReference>
<feature type="domain" description="EGF-like" evidence="9">
    <location>
        <begin position="602"/>
        <end position="642"/>
    </location>
</feature>
<dbReference type="Pfam" id="PF07645">
    <property type="entry name" value="EGF_CA"/>
    <property type="match status" value="8"/>
</dbReference>
<dbReference type="SMART" id="SM00179">
    <property type="entry name" value="EGF_CA"/>
    <property type="match status" value="11"/>
</dbReference>
<dbReference type="InterPro" id="IPR035914">
    <property type="entry name" value="Sperma_CUB_dom_sf"/>
</dbReference>
<dbReference type="PROSITE" id="PS50026">
    <property type="entry name" value="EGF_3"/>
    <property type="match status" value="3"/>
</dbReference>
<dbReference type="InterPro" id="IPR049883">
    <property type="entry name" value="NOTCH1_EGF-like"/>
</dbReference>